<feature type="transmembrane region" description="Helical" evidence="8">
    <location>
        <begin position="155"/>
        <end position="178"/>
    </location>
</feature>
<dbReference type="EC" id="2.5.1.74" evidence="8 9"/>
<keyword evidence="7 8" id="KW-0472">Membrane</keyword>
<protein>
    <recommendedName>
        <fullName evidence="8 9">1,4-dihydroxy-2-naphthoate octaprenyltransferase</fullName>
        <shortName evidence="8">DHNA-octaprenyltransferase</shortName>
        <ecNumber evidence="8 9">2.5.1.74</ecNumber>
    </recommendedName>
</protein>
<dbReference type="CDD" id="cd13962">
    <property type="entry name" value="PT_UbiA_UBIAD1"/>
    <property type="match status" value="1"/>
</dbReference>
<comment type="function">
    <text evidence="8">Conversion of 1,4-dihydroxy-2-naphthoate (DHNA) to demethylmenaquinone (DMK).</text>
</comment>
<comment type="caution">
    <text evidence="10">The sequence shown here is derived from an EMBL/GenBank/DDBJ whole genome shotgun (WGS) entry which is preliminary data.</text>
</comment>
<evidence type="ECO:0000313" key="10">
    <source>
        <dbReference type="EMBL" id="KIC71532.1"/>
    </source>
</evidence>
<feature type="transmembrane region" description="Helical" evidence="8">
    <location>
        <begin position="57"/>
        <end position="80"/>
    </location>
</feature>
<evidence type="ECO:0000256" key="6">
    <source>
        <dbReference type="ARBA" id="ARBA00022989"/>
    </source>
</evidence>
<dbReference type="InterPro" id="IPR004657">
    <property type="entry name" value="MenA"/>
</dbReference>
<dbReference type="AlphaFoldDB" id="A0A0C1JWC2"/>
<evidence type="ECO:0000256" key="4">
    <source>
        <dbReference type="ARBA" id="ARBA00022679"/>
    </source>
</evidence>
<dbReference type="Pfam" id="PF01040">
    <property type="entry name" value="UbiA"/>
    <property type="match status" value="1"/>
</dbReference>
<comment type="subcellular location">
    <subcellularLocation>
        <location evidence="8">Cell membrane</location>
        <topology evidence="8">Multi-pass membrane protein</topology>
    </subcellularLocation>
    <subcellularLocation>
        <location evidence="1">Membrane</location>
        <topology evidence="1">Multi-pass membrane protein</topology>
    </subcellularLocation>
</comment>
<comment type="similarity">
    <text evidence="8">Belongs to the MenA family. Type 1 subfamily.</text>
</comment>
<dbReference type="PANTHER" id="PTHR13929:SF0">
    <property type="entry name" value="UBIA PRENYLTRANSFERASE DOMAIN-CONTAINING PROTEIN 1"/>
    <property type="match status" value="1"/>
</dbReference>
<accession>A0A0C1JWC2</accession>
<dbReference type="GO" id="GO:0005886">
    <property type="term" value="C:plasma membrane"/>
    <property type="evidence" value="ECO:0007669"/>
    <property type="project" value="UniProtKB-SubCell"/>
</dbReference>
<reference evidence="10 11" key="1">
    <citation type="journal article" date="2014" name="Mol. Biol. Evol.">
        <title>Massive expansion of Ubiquitination-related gene families within the Chlamydiae.</title>
        <authorList>
            <person name="Domman D."/>
            <person name="Collingro A."/>
            <person name="Lagkouvardos I."/>
            <person name="Gehre L."/>
            <person name="Weinmaier T."/>
            <person name="Rattei T."/>
            <person name="Subtil A."/>
            <person name="Horn M."/>
        </authorList>
    </citation>
    <scope>NUCLEOTIDE SEQUENCE [LARGE SCALE GENOMIC DNA]</scope>
    <source>
        <strain evidence="10 11">EI2</strain>
    </source>
</reference>
<feature type="transmembrane region" description="Helical" evidence="8">
    <location>
        <begin position="227"/>
        <end position="253"/>
    </location>
</feature>
<comment type="pathway">
    <text evidence="8">Quinol/quinone metabolism; menaquinone biosynthesis; menaquinol from 1,4-dihydroxy-2-naphthoate: step 1/2.</text>
</comment>
<evidence type="ECO:0000256" key="1">
    <source>
        <dbReference type="ARBA" id="ARBA00004141"/>
    </source>
</evidence>
<dbReference type="PIRSF" id="PIRSF005355">
    <property type="entry name" value="UBIAD1"/>
    <property type="match status" value="1"/>
</dbReference>
<feature type="transmembrane region" description="Helical" evidence="8">
    <location>
        <begin position="32"/>
        <end position="51"/>
    </location>
</feature>
<dbReference type="InterPro" id="IPR000537">
    <property type="entry name" value="UbiA_prenyltransferase"/>
</dbReference>
<dbReference type="GO" id="GO:0042371">
    <property type="term" value="P:vitamin K biosynthetic process"/>
    <property type="evidence" value="ECO:0007669"/>
    <property type="project" value="TreeGrafter"/>
</dbReference>
<dbReference type="PANTHER" id="PTHR13929">
    <property type="entry name" value="1,4-DIHYDROXY-2-NAPHTHOATE OCTAPRENYLTRANSFERASE"/>
    <property type="match status" value="1"/>
</dbReference>
<sequence length="313" mass="34872">MSSVTLKKIKVFLMIDQLTRLKPWMLASRPRTLPICLAPIMVGTFLAFAIVQRIDWFLATSSFLSVLFLQIGTNLVNDALDFPKGADTKERLGPKRMTQAGLLSFKQTFRGGLICFGVAILIGTPLMITGGWPFAAILFFSTLCGYLYTGGPVPLAYYGLGELFIFIFYGLVAIPSAFYLQTKFVNQTIFIGAIQMGFLAMIPNAVNNLRDRQSDAKVDKKTLAVRFGTTFACWEITFFAIIPFIVGIAWWFVNQPYLTLFPLGSSPFAFRLIKTIWETKQGTSYQASFAQSILLIFSFGLLLAVACLMRIAE</sequence>
<dbReference type="GO" id="GO:0009234">
    <property type="term" value="P:menaquinone biosynthetic process"/>
    <property type="evidence" value="ECO:0007669"/>
    <property type="project" value="UniProtKB-UniRule"/>
</dbReference>
<feature type="transmembrane region" description="Helical" evidence="8">
    <location>
        <begin position="101"/>
        <end position="124"/>
    </location>
</feature>
<comment type="catalytic activity">
    <reaction evidence="8">
        <text>an all-trans-polyprenyl diphosphate + 1,4-dihydroxy-2-naphthoate + H(+) = a 2-demethylmenaquinol + CO2 + diphosphate</text>
        <dbReference type="Rhea" id="RHEA:26478"/>
        <dbReference type="Rhea" id="RHEA-COMP:9563"/>
        <dbReference type="Rhea" id="RHEA-COMP:9564"/>
        <dbReference type="ChEBI" id="CHEBI:11173"/>
        <dbReference type="ChEBI" id="CHEBI:15378"/>
        <dbReference type="ChEBI" id="CHEBI:16526"/>
        <dbReference type="ChEBI" id="CHEBI:33019"/>
        <dbReference type="ChEBI" id="CHEBI:55437"/>
        <dbReference type="ChEBI" id="CHEBI:58914"/>
        <dbReference type="EC" id="2.5.1.74"/>
    </reaction>
</comment>
<evidence type="ECO:0000256" key="3">
    <source>
        <dbReference type="ARBA" id="ARBA00022475"/>
    </source>
</evidence>
<feature type="transmembrane region" description="Helical" evidence="8">
    <location>
        <begin position="289"/>
        <end position="312"/>
    </location>
</feature>
<feature type="transmembrane region" description="Helical" evidence="8">
    <location>
        <begin position="184"/>
        <end position="206"/>
    </location>
</feature>
<keyword evidence="4 8" id="KW-0808">Transferase</keyword>
<dbReference type="NCBIfam" id="TIGR00751">
    <property type="entry name" value="menA"/>
    <property type="match status" value="1"/>
</dbReference>
<name>A0A0C1JWC2_9BACT</name>
<dbReference type="Gene3D" id="1.10.357.140">
    <property type="entry name" value="UbiA prenyltransferase"/>
    <property type="match status" value="1"/>
</dbReference>
<evidence type="ECO:0000256" key="5">
    <source>
        <dbReference type="ARBA" id="ARBA00022692"/>
    </source>
</evidence>
<dbReference type="PATRIC" id="fig|362787.3.peg.1344"/>
<dbReference type="UniPathway" id="UPA00079">
    <property type="reaction ID" value="UER00168"/>
</dbReference>
<keyword evidence="2 8" id="KW-0474">Menaquinone biosynthesis</keyword>
<dbReference type="InterPro" id="IPR044878">
    <property type="entry name" value="UbiA_sf"/>
</dbReference>
<dbReference type="EMBL" id="JSAN01000082">
    <property type="protein sequence ID" value="KIC71532.1"/>
    <property type="molecule type" value="Genomic_DNA"/>
</dbReference>
<dbReference type="InterPro" id="IPR026046">
    <property type="entry name" value="UBIAD1"/>
</dbReference>
<organism evidence="10 11">
    <name type="scientific">Candidatus Protochlamydia amoebophila</name>
    <dbReference type="NCBI Taxonomy" id="362787"/>
    <lineage>
        <taxon>Bacteria</taxon>
        <taxon>Pseudomonadati</taxon>
        <taxon>Chlamydiota</taxon>
        <taxon>Chlamydiia</taxon>
        <taxon>Parachlamydiales</taxon>
        <taxon>Parachlamydiaceae</taxon>
        <taxon>Candidatus Protochlamydia</taxon>
    </lineage>
</organism>
<evidence type="ECO:0000256" key="7">
    <source>
        <dbReference type="ARBA" id="ARBA00023136"/>
    </source>
</evidence>
<keyword evidence="6 8" id="KW-1133">Transmembrane helix</keyword>
<dbReference type="HAMAP" id="MF_01937">
    <property type="entry name" value="MenA_1"/>
    <property type="match status" value="1"/>
</dbReference>
<proteinExistence type="inferred from homology"/>
<dbReference type="GO" id="GO:0046428">
    <property type="term" value="F:1,4-dihydroxy-2-naphthoate polyprenyltransferase activity"/>
    <property type="evidence" value="ECO:0007669"/>
    <property type="project" value="UniProtKB-UniRule"/>
</dbReference>
<evidence type="ECO:0000256" key="8">
    <source>
        <dbReference type="HAMAP-Rule" id="MF_01937"/>
    </source>
</evidence>
<evidence type="ECO:0000256" key="2">
    <source>
        <dbReference type="ARBA" id="ARBA00022428"/>
    </source>
</evidence>
<evidence type="ECO:0000256" key="9">
    <source>
        <dbReference type="NCBIfam" id="TIGR00751"/>
    </source>
</evidence>
<evidence type="ECO:0000313" key="11">
    <source>
        <dbReference type="Proteomes" id="UP000031465"/>
    </source>
</evidence>
<dbReference type="Proteomes" id="UP000031465">
    <property type="component" value="Unassembled WGS sequence"/>
</dbReference>
<feature type="transmembrane region" description="Helical" evidence="8">
    <location>
        <begin position="130"/>
        <end position="148"/>
    </location>
</feature>
<keyword evidence="5 8" id="KW-0812">Transmembrane</keyword>
<gene>
    <name evidence="8 10" type="primary">menA</name>
    <name evidence="10" type="ORF">DB44_DJ00270</name>
</gene>
<keyword evidence="3 8" id="KW-1003">Cell membrane</keyword>